<reference evidence="1 2" key="1">
    <citation type="submission" date="2021-06" db="EMBL/GenBank/DDBJ databases">
        <authorList>
            <person name="Palmer J.M."/>
        </authorList>
    </citation>
    <scope>NUCLEOTIDE SEQUENCE [LARGE SCALE GENOMIC DNA]</scope>
    <source>
        <strain evidence="1 2">MEX-2019</strain>
        <tissue evidence="1">Muscle</tissue>
    </source>
</reference>
<name>A0AAV9R5B1_9TELE</name>
<dbReference type="AlphaFoldDB" id="A0AAV9R5B1"/>
<dbReference type="Proteomes" id="UP001311232">
    <property type="component" value="Unassembled WGS sequence"/>
</dbReference>
<protein>
    <submittedName>
        <fullName evidence="1">Uncharacterized protein</fullName>
    </submittedName>
</protein>
<accession>A0AAV9R5B1</accession>
<organism evidence="1 2">
    <name type="scientific">Crenichthys baileyi</name>
    <name type="common">White River springfish</name>
    <dbReference type="NCBI Taxonomy" id="28760"/>
    <lineage>
        <taxon>Eukaryota</taxon>
        <taxon>Metazoa</taxon>
        <taxon>Chordata</taxon>
        <taxon>Craniata</taxon>
        <taxon>Vertebrata</taxon>
        <taxon>Euteleostomi</taxon>
        <taxon>Actinopterygii</taxon>
        <taxon>Neopterygii</taxon>
        <taxon>Teleostei</taxon>
        <taxon>Neoteleostei</taxon>
        <taxon>Acanthomorphata</taxon>
        <taxon>Ovalentaria</taxon>
        <taxon>Atherinomorphae</taxon>
        <taxon>Cyprinodontiformes</taxon>
        <taxon>Goodeidae</taxon>
        <taxon>Crenichthys</taxon>
    </lineage>
</organism>
<keyword evidence="2" id="KW-1185">Reference proteome</keyword>
<proteinExistence type="predicted"/>
<sequence>MCHSCLFAIIGGSAYQPACSLQALLWREGCGTAESKGEGPIRLQKIPEGLQAATKPWIYRTYSSAGHFLASSITEYSSEPYPPRSTPNIRHRLCRTRHCPPGSSY</sequence>
<gene>
    <name evidence="1" type="ORF">CRENBAI_024898</name>
</gene>
<comment type="caution">
    <text evidence="1">The sequence shown here is derived from an EMBL/GenBank/DDBJ whole genome shotgun (WGS) entry which is preliminary data.</text>
</comment>
<dbReference type="EMBL" id="JAHHUM010002383">
    <property type="protein sequence ID" value="KAK5603994.1"/>
    <property type="molecule type" value="Genomic_DNA"/>
</dbReference>
<evidence type="ECO:0000313" key="2">
    <source>
        <dbReference type="Proteomes" id="UP001311232"/>
    </source>
</evidence>
<evidence type="ECO:0000313" key="1">
    <source>
        <dbReference type="EMBL" id="KAK5603994.1"/>
    </source>
</evidence>